<feature type="domain" description="Acyl-CoA thioesterase-like N-terminal HotDog" evidence="1">
    <location>
        <begin position="21"/>
        <end position="104"/>
    </location>
</feature>
<dbReference type="Gene3D" id="2.40.160.210">
    <property type="entry name" value="Acyl-CoA thioesterase, double hotdog domain"/>
    <property type="match status" value="1"/>
</dbReference>
<evidence type="ECO:0000259" key="2">
    <source>
        <dbReference type="Pfam" id="PF20789"/>
    </source>
</evidence>
<dbReference type="SUPFAM" id="SSF54637">
    <property type="entry name" value="Thioesterase/thiol ester dehydrase-isomerase"/>
    <property type="match status" value="1"/>
</dbReference>
<dbReference type="InterPro" id="IPR042171">
    <property type="entry name" value="Acyl-CoA_hotdog"/>
</dbReference>
<name>A0AAE3G8P0_9PSEU</name>
<dbReference type="Pfam" id="PF20789">
    <property type="entry name" value="4HBT_3C"/>
    <property type="match status" value="1"/>
</dbReference>
<feature type="domain" description="Acyl-CoA thioesterase-like C-terminal" evidence="2">
    <location>
        <begin position="125"/>
        <end position="255"/>
    </location>
</feature>
<evidence type="ECO:0000313" key="4">
    <source>
        <dbReference type="Proteomes" id="UP001206128"/>
    </source>
</evidence>
<organism evidence="3 4">
    <name type="scientific">Goodfellowiella coeruleoviolacea</name>
    <dbReference type="NCBI Taxonomy" id="334858"/>
    <lineage>
        <taxon>Bacteria</taxon>
        <taxon>Bacillati</taxon>
        <taxon>Actinomycetota</taxon>
        <taxon>Actinomycetes</taxon>
        <taxon>Pseudonocardiales</taxon>
        <taxon>Pseudonocardiaceae</taxon>
        <taxon>Goodfellowiella</taxon>
    </lineage>
</organism>
<dbReference type="RefSeq" id="WP_253766598.1">
    <property type="nucleotide sequence ID" value="NZ_JAMTCK010000001.1"/>
</dbReference>
<accession>A0AAE3G8P0</accession>
<reference evidence="3" key="1">
    <citation type="submission" date="2022-06" db="EMBL/GenBank/DDBJ databases">
        <title>Genomic Encyclopedia of Archaeal and Bacterial Type Strains, Phase II (KMG-II): from individual species to whole genera.</title>
        <authorList>
            <person name="Goeker M."/>
        </authorList>
    </citation>
    <scope>NUCLEOTIDE SEQUENCE</scope>
    <source>
        <strain evidence="3">DSM 43935</strain>
    </source>
</reference>
<dbReference type="Pfam" id="PF13622">
    <property type="entry name" value="4HBT_3"/>
    <property type="match status" value="1"/>
</dbReference>
<evidence type="ECO:0000259" key="1">
    <source>
        <dbReference type="Pfam" id="PF13622"/>
    </source>
</evidence>
<sequence>MGGAFYQPLGEGRYRSTRHTAGPWSAHSQHLGPPSALLVRELLRCSPRPDTALARVAFDILGPVPVAEVRVRAWLERPGRSVELLCAELSSADRVAVRARAWRMTGTDTTAVAGGQPPALAPLDTATAVPSPGEGWGDGYLQAVEWRGLAGRLQGGQATVWGRPLVALVDGEQPSPLESLFSLADSASGVSSRLDIRHWLFINTELTVHLYRQPVGEWIGLDARTEIGPGGVGLATSVLHDSAGPVGRSAQALLVRPRDQRQPAADPAAG</sequence>
<dbReference type="Proteomes" id="UP001206128">
    <property type="component" value="Unassembled WGS sequence"/>
</dbReference>
<dbReference type="InterPro" id="IPR049449">
    <property type="entry name" value="TesB_ACOT8-like_N"/>
</dbReference>
<gene>
    <name evidence="3" type="ORF">LX83_000552</name>
</gene>
<proteinExistence type="predicted"/>
<dbReference type="InterPro" id="IPR049450">
    <property type="entry name" value="ACOT8-like_C"/>
</dbReference>
<keyword evidence="4" id="KW-1185">Reference proteome</keyword>
<dbReference type="InterPro" id="IPR029069">
    <property type="entry name" value="HotDog_dom_sf"/>
</dbReference>
<comment type="caution">
    <text evidence="3">The sequence shown here is derived from an EMBL/GenBank/DDBJ whole genome shotgun (WGS) entry which is preliminary data.</text>
</comment>
<protein>
    <submittedName>
        <fullName evidence="3">Thioesterase-like superfamily protein</fullName>
    </submittedName>
</protein>
<evidence type="ECO:0000313" key="3">
    <source>
        <dbReference type="EMBL" id="MCP2163712.1"/>
    </source>
</evidence>
<dbReference type="EMBL" id="JAMTCK010000001">
    <property type="protein sequence ID" value="MCP2163712.1"/>
    <property type="molecule type" value="Genomic_DNA"/>
</dbReference>
<dbReference type="AlphaFoldDB" id="A0AAE3G8P0"/>